<evidence type="ECO:0000313" key="6">
    <source>
        <dbReference type="Proteomes" id="UP001652623"/>
    </source>
</evidence>
<feature type="compositionally biased region" description="Basic and acidic residues" evidence="5">
    <location>
        <begin position="418"/>
        <end position="427"/>
    </location>
</feature>
<name>A0A6P4A2W9_ZIZJJ</name>
<gene>
    <name evidence="7" type="primary">LOC107424139</name>
</gene>
<dbReference type="GO" id="GO:0005634">
    <property type="term" value="C:nucleus"/>
    <property type="evidence" value="ECO:0007669"/>
    <property type="project" value="UniProtKB-SubCell"/>
</dbReference>
<feature type="region of interest" description="Disordered" evidence="5">
    <location>
        <begin position="417"/>
        <end position="454"/>
    </location>
</feature>
<dbReference type="GO" id="GO:0005737">
    <property type="term" value="C:cytoplasm"/>
    <property type="evidence" value="ECO:0007669"/>
    <property type="project" value="UniProtKB-SubCell"/>
</dbReference>
<dbReference type="AlphaFoldDB" id="A0A6P4A2W9"/>
<comment type="subcellular location">
    <subcellularLocation>
        <location evidence="2">Cytoplasm</location>
    </subcellularLocation>
    <subcellularLocation>
        <location evidence="1">Nucleus</location>
    </subcellularLocation>
</comment>
<evidence type="ECO:0000256" key="2">
    <source>
        <dbReference type="ARBA" id="ARBA00004496"/>
    </source>
</evidence>
<reference evidence="7" key="1">
    <citation type="submission" date="2025-08" db="UniProtKB">
        <authorList>
            <consortium name="RefSeq"/>
        </authorList>
    </citation>
    <scope>IDENTIFICATION</scope>
    <source>
        <tissue evidence="7">Seedling</tissue>
    </source>
</reference>
<dbReference type="FunCoup" id="A0A6P4A2W9">
    <property type="interactions" value="141"/>
</dbReference>
<protein>
    <submittedName>
        <fullName evidence="7">IQ domain-containing protein IQM1</fullName>
    </submittedName>
</protein>
<dbReference type="SMR" id="A0A6P4A2W9"/>
<dbReference type="PANTHER" id="PTHR31250:SF27">
    <property type="entry name" value="IQ DOMAIN-CONTAINING PROTEIN IQM5"/>
    <property type="match status" value="1"/>
</dbReference>
<dbReference type="PANTHER" id="PTHR31250">
    <property type="entry name" value="IQ DOMAIN-CONTAINING PROTEIN IQM3"/>
    <property type="match status" value="1"/>
</dbReference>
<proteinExistence type="predicted"/>
<feature type="region of interest" description="Disordered" evidence="5">
    <location>
        <begin position="56"/>
        <end position="77"/>
    </location>
</feature>
<dbReference type="GeneID" id="107424139"/>
<organism evidence="6 7">
    <name type="scientific">Ziziphus jujuba</name>
    <name type="common">Chinese jujube</name>
    <name type="synonym">Ziziphus sativa</name>
    <dbReference type="NCBI Taxonomy" id="326968"/>
    <lineage>
        <taxon>Eukaryota</taxon>
        <taxon>Viridiplantae</taxon>
        <taxon>Streptophyta</taxon>
        <taxon>Embryophyta</taxon>
        <taxon>Tracheophyta</taxon>
        <taxon>Spermatophyta</taxon>
        <taxon>Magnoliopsida</taxon>
        <taxon>eudicotyledons</taxon>
        <taxon>Gunneridae</taxon>
        <taxon>Pentapetalae</taxon>
        <taxon>rosids</taxon>
        <taxon>fabids</taxon>
        <taxon>Rosales</taxon>
        <taxon>Rhamnaceae</taxon>
        <taxon>Paliureae</taxon>
        <taxon>Ziziphus</taxon>
    </lineage>
</organism>
<evidence type="ECO:0000256" key="3">
    <source>
        <dbReference type="ARBA" id="ARBA00022490"/>
    </source>
</evidence>
<keyword evidence="6" id="KW-1185">Reference proteome</keyword>
<evidence type="ECO:0000256" key="1">
    <source>
        <dbReference type="ARBA" id="ARBA00004123"/>
    </source>
</evidence>
<accession>A0A6P4A2W9</accession>
<evidence type="ECO:0000313" key="7">
    <source>
        <dbReference type="RefSeq" id="XP_015889364.1"/>
    </source>
</evidence>
<dbReference type="Proteomes" id="UP001652623">
    <property type="component" value="Chromosome 7"/>
</dbReference>
<dbReference type="InParanoid" id="A0A6P4A2W9"/>
<keyword evidence="3" id="KW-0963">Cytoplasm</keyword>
<dbReference type="KEGG" id="zju:107424139"/>
<dbReference type="InterPro" id="IPR044159">
    <property type="entry name" value="IQM"/>
</dbReference>
<dbReference type="RefSeq" id="XP_015889364.1">
    <property type="nucleotide sequence ID" value="XM_016033878.4"/>
</dbReference>
<sequence>MGLSLSLLYSAWEEIVKHRFFGLAYNLSFNSKDGSATLRTHSFKRTAAESEIMTLSPNINGSDHKTNKTKNSSRLKDHKPQNVKLEQNLSFKDLVLQEVVINNKLGSDANVSRENSVLKHKPIPSLSLPEPAILFSPRPVSELDAAAVKLQKVYKSYRTRRNLADCAVVVEELWWKALDFAALKRSSVSFFNGDKQETAVSRWARARTRAAKVGKGLSKDDKAQKLALQHWLEAIDPRHRYGHNLHLYYDIWFESESTQPFFYWLDVGDGKEINLEKCPRSVLQRQFIKYLGPKEREAYEVIVENGKLIFRQSGMAVSTVEGSKWIFVLSTTRALYVGQKKKGAFQHSSFLSGGATTAAGRLVAHDGLLEAIWPYSGHYHPTEENFREFISFLEENHVDLSNVKRCAVDDDCPSFKVTDSESIKSKQPDPATKDTSITTVPQEEDKKVDVASSKPPMFDVGKRLSCKWTTGAGPRIGCVRDYPTELQSRALEHVNLSPRVAPGSLCSYGPIPSPRPSPKVRLSPRLAYMGLPSPRTPIAAGN</sequence>
<evidence type="ECO:0000256" key="5">
    <source>
        <dbReference type="SAM" id="MobiDB-lite"/>
    </source>
</evidence>
<evidence type="ECO:0000256" key="4">
    <source>
        <dbReference type="ARBA" id="ARBA00023242"/>
    </source>
</evidence>
<keyword evidence="4" id="KW-0539">Nucleus</keyword>